<reference evidence="2" key="1">
    <citation type="submission" date="2024-01" db="EMBL/GenBank/DDBJ databases">
        <authorList>
            <person name="Webb A."/>
        </authorList>
    </citation>
    <scope>NUCLEOTIDE SEQUENCE</scope>
    <source>
        <strain evidence="2">Pm1</strain>
    </source>
</reference>
<protein>
    <submittedName>
        <fullName evidence="2">Uncharacterized protein</fullName>
    </submittedName>
</protein>
<organism evidence="2 3">
    <name type="scientific">Peronospora matthiolae</name>
    <dbReference type="NCBI Taxonomy" id="2874970"/>
    <lineage>
        <taxon>Eukaryota</taxon>
        <taxon>Sar</taxon>
        <taxon>Stramenopiles</taxon>
        <taxon>Oomycota</taxon>
        <taxon>Peronosporomycetes</taxon>
        <taxon>Peronosporales</taxon>
        <taxon>Peronosporaceae</taxon>
        <taxon>Peronospora</taxon>
    </lineage>
</organism>
<name>A0AAV1UEU7_9STRA</name>
<dbReference type="EMBL" id="CAKLBY020000187">
    <property type="protein sequence ID" value="CAK7931890.1"/>
    <property type="molecule type" value="Genomic_DNA"/>
</dbReference>
<comment type="caution">
    <text evidence="2">The sequence shown here is derived from an EMBL/GenBank/DDBJ whole genome shotgun (WGS) entry which is preliminary data.</text>
</comment>
<proteinExistence type="predicted"/>
<evidence type="ECO:0000256" key="1">
    <source>
        <dbReference type="SAM" id="MobiDB-lite"/>
    </source>
</evidence>
<evidence type="ECO:0000313" key="2">
    <source>
        <dbReference type="EMBL" id="CAK7931890.1"/>
    </source>
</evidence>
<sequence>MTSLHAFVPGGAWYSKDVGSSKYCNILGIGLKNDPHESHHVQSQRDVAGLASVQCGFLPGVLTRGRKQRSRVHRSGGAGDETLQKTTGKMEHPTDGRLLEKRVLRHGIVKSELLGLYLFNTTEQASGVE</sequence>
<evidence type="ECO:0000313" key="3">
    <source>
        <dbReference type="Proteomes" id="UP001162060"/>
    </source>
</evidence>
<accession>A0AAV1UEU7</accession>
<dbReference type="AlphaFoldDB" id="A0AAV1UEU7"/>
<feature type="region of interest" description="Disordered" evidence="1">
    <location>
        <begin position="66"/>
        <end position="93"/>
    </location>
</feature>
<gene>
    <name evidence="2" type="ORF">PM001_LOCUS17040</name>
</gene>
<dbReference type="Proteomes" id="UP001162060">
    <property type="component" value="Unassembled WGS sequence"/>
</dbReference>